<accession>A0A212FC30</accession>
<evidence type="ECO:0000313" key="1">
    <source>
        <dbReference type="EMBL" id="OWR51290.1"/>
    </source>
</evidence>
<gene>
    <name evidence="1" type="ORF">KGM_205986</name>
</gene>
<name>A0A212FC30_DANPL</name>
<reference evidence="1 2" key="1">
    <citation type="journal article" date="2011" name="Cell">
        <title>The monarch butterfly genome yields insights into long-distance migration.</title>
        <authorList>
            <person name="Zhan S."/>
            <person name="Merlin C."/>
            <person name="Boore J.L."/>
            <person name="Reppert S.M."/>
        </authorList>
    </citation>
    <scope>NUCLEOTIDE SEQUENCE [LARGE SCALE GENOMIC DNA]</scope>
    <source>
        <strain evidence="1">F-2</strain>
    </source>
</reference>
<sequence length="42" mass="4259">MPCGGCGDSCKCTPTQCCTNCKCDASCSCTCKRSGDATATKK</sequence>
<comment type="caution">
    <text evidence="1">The sequence shown here is derived from an EMBL/GenBank/DDBJ whole genome shotgun (WGS) entry which is preliminary data.</text>
</comment>
<dbReference type="Proteomes" id="UP000007151">
    <property type="component" value="Unassembled WGS sequence"/>
</dbReference>
<dbReference type="AlphaFoldDB" id="A0A212FC30"/>
<protein>
    <recommendedName>
        <fullName evidence="3">Metallothionein</fullName>
    </recommendedName>
</protein>
<organism evidence="1 2">
    <name type="scientific">Danaus plexippus plexippus</name>
    <dbReference type="NCBI Taxonomy" id="278856"/>
    <lineage>
        <taxon>Eukaryota</taxon>
        <taxon>Metazoa</taxon>
        <taxon>Ecdysozoa</taxon>
        <taxon>Arthropoda</taxon>
        <taxon>Hexapoda</taxon>
        <taxon>Insecta</taxon>
        <taxon>Pterygota</taxon>
        <taxon>Neoptera</taxon>
        <taxon>Endopterygota</taxon>
        <taxon>Lepidoptera</taxon>
        <taxon>Glossata</taxon>
        <taxon>Ditrysia</taxon>
        <taxon>Papilionoidea</taxon>
        <taxon>Nymphalidae</taxon>
        <taxon>Danainae</taxon>
        <taxon>Danaini</taxon>
        <taxon>Danaina</taxon>
        <taxon>Danaus</taxon>
        <taxon>Danaus</taxon>
    </lineage>
</organism>
<dbReference type="EMBL" id="AGBW02009237">
    <property type="protein sequence ID" value="OWR51290.1"/>
    <property type="molecule type" value="Genomic_DNA"/>
</dbReference>
<proteinExistence type="predicted"/>
<evidence type="ECO:0008006" key="3">
    <source>
        <dbReference type="Google" id="ProtNLM"/>
    </source>
</evidence>
<evidence type="ECO:0000313" key="2">
    <source>
        <dbReference type="Proteomes" id="UP000007151"/>
    </source>
</evidence>
<dbReference type="InParanoid" id="A0A212FC30"/>
<keyword evidence="2" id="KW-1185">Reference proteome</keyword>
<dbReference type="KEGG" id="dpl:KGM_205986"/>